<dbReference type="GO" id="GO:0005737">
    <property type="term" value="C:cytoplasm"/>
    <property type="evidence" value="ECO:0007669"/>
    <property type="project" value="TreeGrafter"/>
</dbReference>
<dbReference type="Gene3D" id="1.10.510.10">
    <property type="entry name" value="Transferase(Phosphotransferase) domain 1"/>
    <property type="match status" value="1"/>
</dbReference>
<sequence>MSFTNPYTTTVSSILPDLEGEVLRNGPFAFQLLSVIDTGTFARVYRALLLPSPVFTFNASSSSSVSTSPIPPSSSPEYYAIKCLPLHPAGSSSALTQQKEFDLHRLAARRHHSNILRLYDVFTDFNHGCVFAVLELCEGGNLYDAINAGLFHGKRRRKKSSDDVEEEVVRSESDPTDDDLESRDALVKNVFMQIFEGVRQAHVQGVYHRDLKPENILFVDKFDPTNVGRVVIADFGLAVHSSDSWILGSGTMPYASPENLLPVTQSQIYSPPSSDVWSLGIILLALVSGTLPWESAHEADPRYLAYTNALNPARHLKKSCGLGVSREIGRVLAGDGDGTGLLASDLNSGGRWAKGGMLDPNPLTRMRMGDLRGKLGEVKFWATRPRIPNRPTASQPQSSAGTRQSRPSSSARPRAPPPPSQSIITLLSPYSPHTSNLLLPMPLSAFFSPNSFFLAPLTISPSSSPISLLPSSGCSRSEPDTDGPRTPPASMDPMIGIGLGLVKEFLASVFSVGSGSSSRNVVRIDANSMKNRTFASSAPSSPLRPTFTSEEIRSNSSSNLKSKWSFSSLRFGKQHSTVPSTKQSISAFVGRIRDRFSRA</sequence>
<dbReference type="SUPFAM" id="SSF56112">
    <property type="entry name" value="Protein kinase-like (PK-like)"/>
    <property type="match status" value="1"/>
</dbReference>
<dbReference type="PANTHER" id="PTHR44167">
    <property type="entry name" value="OVARIAN-SPECIFIC SERINE/THREONINE-PROTEIN KINASE LOK-RELATED"/>
    <property type="match status" value="1"/>
</dbReference>
<feature type="compositionally biased region" description="Low complexity" evidence="1">
    <location>
        <begin position="403"/>
        <end position="413"/>
    </location>
</feature>
<evidence type="ECO:0000256" key="1">
    <source>
        <dbReference type="SAM" id="MobiDB-lite"/>
    </source>
</evidence>
<organism evidence="3 4">
    <name type="scientific">Crucibulum laeve</name>
    <dbReference type="NCBI Taxonomy" id="68775"/>
    <lineage>
        <taxon>Eukaryota</taxon>
        <taxon>Fungi</taxon>
        <taxon>Dikarya</taxon>
        <taxon>Basidiomycota</taxon>
        <taxon>Agaricomycotina</taxon>
        <taxon>Agaricomycetes</taxon>
        <taxon>Agaricomycetidae</taxon>
        <taxon>Agaricales</taxon>
        <taxon>Agaricineae</taxon>
        <taxon>Nidulariaceae</taxon>
        <taxon>Crucibulum</taxon>
    </lineage>
</organism>
<dbReference type="GO" id="GO:0044773">
    <property type="term" value="P:mitotic DNA damage checkpoint signaling"/>
    <property type="evidence" value="ECO:0007669"/>
    <property type="project" value="TreeGrafter"/>
</dbReference>
<dbReference type="InterPro" id="IPR011009">
    <property type="entry name" value="Kinase-like_dom_sf"/>
</dbReference>
<feature type="region of interest" description="Disordered" evidence="1">
    <location>
        <begin position="464"/>
        <end position="490"/>
    </location>
</feature>
<evidence type="ECO:0000313" key="4">
    <source>
        <dbReference type="Proteomes" id="UP000308652"/>
    </source>
</evidence>
<dbReference type="InterPro" id="IPR008271">
    <property type="entry name" value="Ser/Thr_kinase_AS"/>
</dbReference>
<evidence type="ECO:0000259" key="2">
    <source>
        <dbReference type="PROSITE" id="PS50011"/>
    </source>
</evidence>
<keyword evidence="4" id="KW-1185">Reference proteome</keyword>
<gene>
    <name evidence="3" type="ORF">BDQ12DRAFT_693785</name>
</gene>
<dbReference type="AlphaFoldDB" id="A0A5C3LFT3"/>
<dbReference type="STRING" id="68775.A0A5C3LFT3"/>
<dbReference type="SMART" id="SM00220">
    <property type="entry name" value="S_TKc"/>
    <property type="match status" value="1"/>
</dbReference>
<protein>
    <submittedName>
        <fullName evidence="3">Kinase-like domain-containing protein</fullName>
    </submittedName>
</protein>
<dbReference type="GO" id="GO:0005524">
    <property type="term" value="F:ATP binding"/>
    <property type="evidence" value="ECO:0007669"/>
    <property type="project" value="InterPro"/>
</dbReference>
<evidence type="ECO:0000313" key="3">
    <source>
        <dbReference type="EMBL" id="TFK31658.1"/>
    </source>
</evidence>
<accession>A0A5C3LFT3</accession>
<feature type="region of interest" description="Disordered" evidence="1">
    <location>
        <begin position="533"/>
        <end position="554"/>
    </location>
</feature>
<feature type="domain" description="Protein kinase" evidence="2">
    <location>
        <begin position="30"/>
        <end position="380"/>
    </location>
</feature>
<dbReference type="Proteomes" id="UP000308652">
    <property type="component" value="Unassembled WGS sequence"/>
</dbReference>
<dbReference type="OrthoDB" id="541276at2759"/>
<dbReference type="PROSITE" id="PS00108">
    <property type="entry name" value="PROTEIN_KINASE_ST"/>
    <property type="match status" value="1"/>
</dbReference>
<name>A0A5C3LFT3_9AGAR</name>
<dbReference type="PANTHER" id="PTHR44167:SF24">
    <property type="entry name" value="SERINE_THREONINE-PROTEIN KINASE CHK2"/>
    <property type="match status" value="1"/>
</dbReference>
<dbReference type="InterPro" id="IPR000719">
    <property type="entry name" value="Prot_kinase_dom"/>
</dbReference>
<feature type="compositionally biased region" description="Polar residues" evidence="1">
    <location>
        <begin position="391"/>
        <end position="402"/>
    </location>
</feature>
<dbReference type="GO" id="GO:0005634">
    <property type="term" value="C:nucleus"/>
    <property type="evidence" value="ECO:0007669"/>
    <property type="project" value="TreeGrafter"/>
</dbReference>
<reference evidence="3 4" key="1">
    <citation type="journal article" date="2019" name="Nat. Ecol. Evol.">
        <title>Megaphylogeny resolves global patterns of mushroom evolution.</title>
        <authorList>
            <person name="Varga T."/>
            <person name="Krizsan K."/>
            <person name="Foldi C."/>
            <person name="Dima B."/>
            <person name="Sanchez-Garcia M."/>
            <person name="Sanchez-Ramirez S."/>
            <person name="Szollosi G.J."/>
            <person name="Szarkandi J.G."/>
            <person name="Papp V."/>
            <person name="Albert L."/>
            <person name="Andreopoulos W."/>
            <person name="Angelini C."/>
            <person name="Antonin V."/>
            <person name="Barry K.W."/>
            <person name="Bougher N.L."/>
            <person name="Buchanan P."/>
            <person name="Buyck B."/>
            <person name="Bense V."/>
            <person name="Catcheside P."/>
            <person name="Chovatia M."/>
            <person name="Cooper J."/>
            <person name="Damon W."/>
            <person name="Desjardin D."/>
            <person name="Finy P."/>
            <person name="Geml J."/>
            <person name="Haridas S."/>
            <person name="Hughes K."/>
            <person name="Justo A."/>
            <person name="Karasinski D."/>
            <person name="Kautmanova I."/>
            <person name="Kiss B."/>
            <person name="Kocsube S."/>
            <person name="Kotiranta H."/>
            <person name="LaButti K.M."/>
            <person name="Lechner B.E."/>
            <person name="Liimatainen K."/>
            <person name="Lipzen A."/>
            <person name="Lukacs Z."/>
            <person name="Mihaltcheva S."/>
            <person name="Morgado L.N."/>
            <person name="Niskanen T."/>
            <person name="Noordeloos M.E."/>
            <person name="Ohm R.A."/>
            <person name="Ortiz-Santana B."/>
            <person name="Ovrebo C."/>
            <person name="Racz N."/>
            <person name="Riley R."/>
            <person name="Savchenko A."/>
            <person name="Shiryaev A."/>
            <person name="Soop K."/>
            <person name="Spirin V."/>
            <person name="Szebenyi C."/>
            <person name="Tomsovsky M."/>
            <person name="Tulloss R.E."/>
            <person name="Uehling J."/>
            <person name="Grigoriev I.V."/>
            <person name="Vagvolgyi C."/>
            <person name="Papp T."/>
            <person name="Martin F.M."/>
            <person name="Miettinen O."/>
            <person name="Hibbett D.S."/>
            <person name="Nagy L.G."/>
        </authorList>
    </citation>
    <scope>NUCLEOTIDE SEQUENCE [LARGE SCALE GENOMIC DNA]</scope>
    <source>
        <strain evidence="3 4">CBS 166.37</strain>
    </source>
</reference>
<feature type="region of interest" description="Disordered" evidence="1">
    <location>
        <begin position="161"/>
        <end position="180"/>
    </location>
</feature>
<dbReference type="EMBL" id="ML213722">
    <property type="protein sequence ID" value="TFK31658.1"/>
    <property type="molecule type" value="Genomic_DNA"/>
</dbReference>
<dbReference type="GO" id="GO:0004674">
    <property type="term" value="F:protein serine/threonine kinase activity"/>
    <property type="evidence" value="ECO:0007669"/>
    <property type="project" value="TreeGrafter"/>
</dbReference>
<dbReference type="Pfam" id="PF00069">
    <property type="entry name" value="Pkinase"/>
    <property type="match status" value="1"/>
</dbReference>
<dbReference type="PROSITE" id="PS50011">
    <property type="entry name" value="PROTEIN_KINASE_DOM"/>
    <property type="match status" value="1"/>
</dbReference>
<feature type="region of interest" description="Disordered" evidence="1">
    <location>
        <begin position="382"/>
        <end position="423"/>
    </location>
</feature>
<keyword evidence="3" id="KW-0418">Kinase</keyword>
<keyword evidence="3" id="KW-0808">Transferase</keyword>
<proteinExistence type="predicted"/>